<organism evidence="2 3">
    <name type="scientific">Campylobacter rectus RM3267</name>
    <dbReference type="NCBI Taxonomy" id="553218"/>
    <lineage>
        <taxon>Bacteria</taxon>
        <taxon>Pseudomonadati</taxon>
        <taxon>Campylobacterota</taxon>
        <taxon>Epsilonproteobacteria</taxon>
        <taxon>Campylobacterales</taxon>
        <taxon>Campylobacteraceae</taxon>
        <taxon>Campylobacter</taxon>
    </lineage>
</organism>
<dbReference type="AlphaFoldDB" id="B9D233"/>
<keyword evidence="1" id="KW-0812">Transmembrane</keyword>
<dbReference type="Proteomes" id="UP000003082">
    <property type="component" value="Unassembled WGS sequence"/>
</dbReference>
<accession>B9D233</accession>
<dbReference type="EMBL" id="ACFU01000011">
    <property type="protein sequence ID" value="EEF13950.1"/>
    <property type="molecule type" value="Genomic_DNA"/>
</dbReference>
<proteinExistence type="predicted"/>
<reference evidence="2 3" key="1">
    <citation type="submission" date="2008-08" db="EMBL/GenBank/DDBJ databases">
        <authorList>
            <person name="Madupu R."/>
            <person name="Durkin A.S."/>
            <person name="Torralba M."/>
            <person name="Methe B."/>
            <person name="Sutton G.G."/>
            <person name="Strausberg R.L."/>
            <person name="Nelson K.E."/>
        </authorList>
    </citation>
    <scope>NUCLEOTIDE SEQUENCE [LARGE SCALE GENOMIC DNA]</scope>
    <source>
        <strain evidence="2 3">RM3267</strain>
    </source>
</reference>
<evidence type="ECO:0000313" key="3">
    <source>
        <dbReference type="Proteomes" id="UP000003082"/>
    </source>
</evidence>
<protein>
    <submittedName>
        <fullName evidence="2">Uncharacterized protein</fullName>
    </submittedName>
</protein>
<evidence type="ECO:0000313" key="2">
    <source>
        <dbReference type="EMBL" id="EEF13950.1"/>
    </source>
</evidence>
<gene>
    <name evidence="2" type="ORF">CAMRE0001_0909</name>
</gene>
<evidence type="ECO:0000256" key="1">
    <source>
        <dbReference type="SAM" id="Phobius"/>
    </source>
</evidence>
<name>B9D233_CAMRE</name>
<keyword evidence="1" id="KW-0472">Membrane</keyword>
<keyword evidence="3" id="KW-1185">Reference proteome</keyword>
<sequence>MSARQIFSKTIMRTMHPRTILTKITAFYAIYLLFSKF</sequence>
<feature type="transmembrane region" description="Helical" evidence="1">
    <location>
        <begin position="20"/>
        <end position="35"/>
    </location>
</feature>
<comment type="caution">
    <text evidence="2">The sequence shown here is derived from an EMBL/GenBank/DDBJ whole genome shotgun (WGS) entry which is preliminary data.</text>
</comment>
<keyword evidence="1" id="KW-1133">Transmembrane helix</keyword>